<dbReference type="AlphaFoldDB" id="A0A161I214"/>
<organism evidence="1 2">
    <name type="scientific">Isoptericola dokdonensis DS-3</name>
    <dbReference type="NCBI Taxonomy" id="1300344"/>
    <lineage>
        <taxon>Bacteria</taxon>
        <taxon>Bacillati</taxon>
        <taxon>Actinomycetota</taxon>
        <taxon>Actinomycetes</taxon>
        <taxon>Micrococcales</taxon>
        <taxon>Promicromonosporaceae</taxon>
        <taxon>Isoptericola</taxon>
    </lineage>
</organism>
<dbReference type="STRING" id="1300344.I598_1917"/>
<dbReference type="RefSeq" id="WP_068202758.1">
    <property type="nucleotide sequence ID" value="NZ_CP014209.1"/>
</dbReference>
<reference evidence="1 2" key="1">
    <citation type="submission" date="2016-01" db="EMBL/GenBank/DDBJ databases">
        <title>Complete genome sequence of a soil Actinobacterium, Isoptericola dokdonensis DS-3.</title>
        <authorList>
            <person name="Kwon S.-K."/>
            <person name="Kim J.F."/>
        </authorList>
    </citation>
    <scope>NUCLEOTIDE SEQUENCE [LARGE SCALE GENOMIC DNA]</scope>
    <source>
        <strain evidence="1 2">DS-3</strain>
    </source>
</reference>
<dbReference type="KEGG" id="ido:I598_1917"/>
<evidence type="ECO:0000313" key="2">
    <source>
        <dbReference type="Proteomes" id="UP000076794"/>
    </source>
</evidence>
<sequence length="108" mass="11995">MSTALARRTDPDTSHDAAADVRRRRTIVRDCVLAIMREAPEPLTHERIVGRFRQRAGTRIGWPAATDSSVRTRVHELVRDGLVERVPGAHGTSTTGRRAALWRATTDA</sequence>
<proteinExistence type="predicted"/>
<gene>
    <name evidence="1" type="ORF">I598_1917</name>
</gene>
<protein>
    <submittedName>
        <fullName evidence="1">Uncharacterized protein</fullName>
    </submittedName>
</protein>
<dbReference type="OrthoDB" id="5118671at2"/>
<name>A0A161I214_9MICO</name>
<dbReference type="Proteomes" id="UP000076794">
    <property type="component" value="Chromosome"/>
</dbReference>
<dbReference type="PATRIC" id="fig|1300344.3.peg.1925"/>
<dbReference type="EMBL" id="CP014209">
    <property type="protein sequence ID" value="ANC31465.1"/>
    <property type="molecule type" value="Genomic_DNA"/>
</dbReference>
<keyword evidence="2" id="KW-1185">Reference proteome</keyword>
<accession>A0A161I214</accession>
<evidence type="ECO:0000313" key="1">
    <source>
        <dbReference type="EMBL" id="ANC31465.1"/>
    </source>
</evidence>